<dbReference type="GO" id="GO:0005524">
    <property type="term" value="F:ATP binding"/>
    <property type="evidence" value="ECO:0007669"/>
    <property type="project" value="UniProtKB-KW"/>
</dbReference>
<feature type="domain" description="Aminoacyl-transfer RNA synthetases class-II family profile" evidence="7">
    <location>
        <begin position="15"/>
        <end position="309"/>
    </location>
</feature>
<dbReference type="Pfam" id="PF03590">
    <property type="entry name" value="AsnA"/>
    <property type="match status" value="1"/>
</dbReference>
<dbReference type="GO" id="GO:0006529">
    <property type="term" value="P:asparagine biosynthetic process"/>
    <property type="evidence" value="ECO:0007669"/>
    <property type="project" value="UniProtKB-KW"/>
</dbReference>
<dbReference type="InterPro" id="IPR045864">
    <property type="entry name" value="aa-tRNA-synth_II/BPL/LPL"/>
</dbReference>
<keyword evidence="6" id="KW-0061">Asparagine biosynthesis</keyword>
<keyword evidence="2 8" id="KW-0436">Ligase</keyword>
<geneLocation type="plasmid" evidence="8">
    <name>2</name>
</geneLocation>
<keyword evidence="8" id="KW-0614">Plasmid</keyword>
<keyword evidence="9" id="KW-1185">Reference proteome</keyword>
<dbReference type="GO" id="GO:0004071">
    <property type="term" value="F:aspartate-ammonia ligase activity"/>
    <property type="evidence" value="ECO:0007669"/>
    <property type="project" value="UniProtKB-EC"/>
</dbReference>
<evidence type="ECO:0000313" key="8">
    <source>
        <dbReference type="EMBL" id="VEU56678.1"/>
    </source>
</evidence>
<evidence type="ECO:0000256" key="1">
    <source>
        <dbReference type="ARBA" id="ARBA00022490"/>
    </source>
</evidence>
<dbReference type="RefSeq" id="WP_022935939.1">
    <property type="nucleotide sequence ID" value="NZ_LR214941.1"/>
</dbReference>
<protein>
    <submittedName>
        <fullName evidence="8">Aspartate--ammonia ligase</fullName>
        <ecNumber evidence="8">6.3.1.1</ecNumber>
    </submittedName>
</protein>
<dbReference type="PANTHER" id="PTHR30073">
    <property type="entry name" value="ASPARTATE--AMMONIA LIGASE"/>
    <property type="match status" value="1"/>
</dbReference>
<evidence type="ECO:0000256" key="3">
    <source>
        <dbReference type="ARBA" id="ARBA00022605"/>
    </source>
</evidence>
<dbReference type="GO" id="GO:0005829">
    <property type="term" value="C:cytosol"/>
    <property type="evidence" value="ECO:0007669"/>
    <property type="project" value="TreeGrafter"/>
</dbReference>
<dbReference type="InterPro" id="IPR004618">
    <property type="entry name" value="AsnA"/>
</dbReference>
<dbReference type="EC" id="6.3.1.1" evidence="8"/>
<dbReference type="InterPro" id="IPR006195">
    <property type="entry name" value="aa-tRNA-synth_II"/>
</dbReference>
<dbReference type="Gene3D" id="3.30.930.10">
    <property type="entry name" value="Bira Bifunctional Protein, Domain 2"/>
    <property type="match status" value="1"/>
</dbReference>
<keyword evidence="3" id="KW-0028">Amino-acid biosynthesis</keyword>
<proteinExistence type="predicted"/>
<evidence type="ECO:0000256" key="4">
    <source>
        <dbReference type="ARBA" id="ARBA00022741"/>
    </source>
</evidence>
<evidence type="ECO:0000259" key="7">
    <source>
        <dbReference type="PROSITE" id="PS50862"/>
    </source>
</evidence>
<organism evidence="8 9">
    <name type="scientific">Metamycoplasma orale</name>
    <name type="common">Mycoplasma orale</name>
    <dbReference type="NCBI Taxonomy" id="2121"/>
    <lineage>
        <taxon>Bacteria</taxon>
        <taxon>Bacillati</taxon>
        <taxon>Mycoplasmatota</taxon>
        <taxon>Mycoplasmoidales</taxon>
        <taxon>Metamycoplasmataceae</taxon>
        <taxon>Metamycoplasma</taxon>
    </lineage>
</organism>
<name>A0A448ZZL8_METOS</name>
<keyword evidence="4" id="KW-0547">Nucleotide-binding</keyword>
<dbReference type="SUPFAM" id="SSF55681">
    <property type="entry name" value="Class II aaRS and biotin synthetases"/>
    <property type="match status" value="1"/>
</dbReference>
<evidence type="ECO:0000313" key="9">
    <source>
        <dbReference type="Proteomes" id="UP000290482"/>
    </source>
</evidence>
<gene>
    <name evidence="8" type="primary">asnA_4</name>
    <name evidence="8" type="ORF">NCTC10112_00663</name>
</gene>
<dbReference type="KEGG" id="mob:NCTC10112_00663"/>
<evidence type="ECO:0000256" key="6">
    <source>
        <dbReference type="ARBA" id="ARBA00022888"/>
    </source>
</evidence>
<keyword evidence="1" id="KW-0963">Cytoplasm</keyword>
<evidence type="ECO:0000256" key="2">
    <source>
        <dbReference type="ARBA" id="ARBA00022598"/>
    </source>
</evidence>
<dbReference type="EMBL" id="LR214941">
    <property type="protein sequence ID" value="VEU56678.1"/>
    <property type="molecule type" value="Genomic_DNA"/>
</dbReference>
<reference evidence="8 9" key="1">
    <citation type="submission" date="2019-01" db="EMBL/GenBank/DDBJ databases">
        <authorList>
            <consortium name="Pathogen Informatics"/>
        </authorList>
    </citation>
    <scope>NUCLEOTIDE SEQUENCE [LARGE SCALE GENOMIC DNA]</scope>
    <source>
        <strain evidence="8 9">NCTC10112</strain>
        <plasmid evidence="9">2</plasmid>
    </source>
</reference>
<dbReference type="Proteomes" id="UP000290482">
    <property type="component" value="Plasmid 2"/>
</dbReference>
<dbReference type="PANTHER" id="PTHR30073:SF5">
    <property type="entry name" value="ASPARTATE--AMMONIA LIGASE"/>
    <property type="match status" value="1"/>
</dbReference>
<keyword evidence="5" id="KW-0067">ATP-binding</keyword>
<dbReference type="AlphaFoldDB" id="A0A448ZZL8"/>
<accession>A0A448ZZL8</accession>
<dbReference type="PIRSF" id="PIRSF001555">
    <property type="entry name" value="Asp_ammon_ligase"/>
    <property type="match status" value="1"/>
</dbReference>
<dbReference type="PROSITE" id="PS50862">
    <property type="entry name" value="AA_TRNA_LIGASE_II"/>
    <property type="match status" value="1"/>
</dbReference>
<dbReference type="OrthoDB" id="9766088at2"/>
<sequence length="324" mass="38006">MSKLNLKETQFAIDKLKTLFSSKLAKTLNLVRVSAPLFLLSSSHLNDPLNGEEPVKFKAKNIDEDLEIIHSLAKWKRYALSKYNFNINEGIYTDMNAIRREEEQDDLHSIYVDQWDWELIIKKEDRNLNFLQYIVKKIYQALYEVENEINLEYPQLSKKLTKDIYFISSQELLDKYPNLDVNQREYEISKKYGAVFIYKIGYNLTNNKPHSSRAKDYDDWNLNGDIIIYDKLHDRAIELSSMGIRVNRDSLIKQMDMSESKIKSLSDYHKQIIDETLPFTIGGGLGQSRIALFLLEKEHIGEVQVSVWDQKNVNKNKLKKLEIL</sequence>
<evidence type="ECO:0000256" key="5">
    <source>
        <dbReference type="ARBA" id="ARBA00022840"/>
    </source>
</evidence>